<sequence>MTKQEVELILIKVSSGGQDALYMKIYKNGTTCRYGVGGLPQIRTSGMSFFNDPRFFDPLLAMIPDQVLEAPVMYEEATPNGDLEYVIAFYGVSRNGETGEGADWAKSTGLRLKVDRQTKFSDPVLPLIDTLTTAAIELTNEWYFDIMINAGYKMLSSTMPKETIVSHPRTQTEINQDFQHYIDQMKSGSKNWKMADFDKGKVYERDGRTFKGVVRETDESFAIHFYPNKMETEGNINEVPAEEKPWWKVW</sequence>
<dbReference type="EMBL" id="QTJV01000001">
    <property type="protein sequence ID" value="RFM36830.1"/>
    <property type="molecule type" value="Genomic_DNA"/>
</dbReference>
<dbReference type="AlphaFoldDB" id="A0A3E1P9R1"/>
<dbReference type="RefSeq" id="WP_116852149.1">
    <property type="nucleotide sequence ID" value="NZ_QTJV01000001.1"/>
</dbReference>
<proteinExistence type="predicted"/>
<evidence type="ECO:0000313" key="2">
    <source>
        <dbReference type="Proteomes" id="UP000261174"/>
    </source>
</evidence>
<comment type="caution">
    <text evidence="1">The sequence shown here is derived from an EMBL/GenBank/DDBJ whole genome shotgun (WGS) entry which is preliminary data.</text>
</comment>
<dbReference type="Proteomes" id="UP000261174">
    <property type="component" value="Unassembled WGS sequence"/>
</dbReference>
<evidence type="ECO:0000313" key="1">
    <source>
        <dbReference type="EMBL" id="RFM36830.1"/>
    </source>
</evidence>
<gene>
    <name evidence="1" type="ORF">DXN04_04845</name>
</gene>
<dbReference type="OrthoDB" id="649431at2"/>
<keyword evidence="2" id="KW-1185">Reference proteome</keyword>
<protein>
    <submittedName>
        <fullName evidence="1">Uncharacterized protein</fullName>
    </submittedName>
</protein>
<reference evidence="1 2" key="1">
    <citation type="submission" date="2018-08" db="EMBL/GenBank/DDBJ databases">
        <title>Chitinophaga sp. K20C18050901, a novel bacterium isolated from forest soil.</title>
        <authorList>
            <person name="Wang C."/>
        </authorList>
    </citation>
    <scope>NUCLEOTIDE SEQUENCE [LARGE SCALE GENOMIC DNA]</scope>
    <source>
        <strain evidence="1 2">K20C18050901</strain>
    </source>
</reference>
<accession>A0A3E1P9R1</accession>
<name>A0A3E1P9R1_9BACT</name>
<organism evidence="1 2">
    <name type="scientific">Chitinophaga silvisoli</name>
    <dbReference type="NCBI Taxonomy" id="2291814"/>
    <lineage>
        <taxon>Bacteria</taxon>
        <taxon>Pseudomonadati</taxon>
        <taxon>Bacteroidota</taxon>
        <taxon>Chitinophagia</taxon>
        <taxon>Chitinophagales</taxon>
        <taxon>Chitinophagaceae</taxon>
        <taxon>Chitinophaga</taxon>
    </lineage>
</organism>